<reference evidence="8" key="1">
    <citation type="submission" date="2022-03" db="EMBL/GenBank/DDBJ databases">
        <title>Description of Abyssus ytuae gen. nov., sp. nov., a novel member of the family Flavobacteriaceae isolated from the sediment of Mariana Trench.</title>
        <authorList>
            <person name="Zhang J."/>
            <person name="Xu X."/>
        </authorList>
    </citation>
    <scope>NUCLEOTIDE SEQUENCE</scope>
    <source>
        <strain evidence="8">MT3330</strain>
    </source>
</reference>
<dbReference type="PROSITE" id="PS51257">
    <property type="entry name" value="PROKAR_LIPOPROTEIN"/>
    <property type="match status" value="1"/>
</dbReference>
<dbReference type="AlphaFoldDB" id="A0A9E7D3A0"/>
<evidence type="ECO:0000313" key="9">
    <source>
        <dbReference type="Proteomes" id="UP000831290"/>
    </source>
</evidence>
<protein>
    <recommendedName>
        <fullName evidence="6">Beta-xylanase</fullName>
        <ecNumber evidence="6">3.2.1.8</ecNumber>
    </recommendedName>
</protein>
<keyword evidence="2 6" id="KW-0119">Carbohydrate metabolism</keyword>
<dbReference type="InterPro" id="IPR031158">
    <property type="entry name" value="GH10_AS"/>
</dbReference>
<evidence type="ECO:0000256" key="6">
    <source>
        <dbReference type="RuleBase" id="RU361174"/>
    </source>
</evidence>
<dbReference type="Pfam" id="PF00331">
    <property type="entry name" value="Glyco_hydro_10"/>
    <property type="match status" value="1"/>
</dbReference>
<feature type="active site" description="Nucleophile" evidence="5">
    <location>
        <position position="267"/>
    </location>
</feature>
<gene>
    <name evidence="8" type="ORF">MQE35_18000</name>
</gene>
<evidence type="ECO:0000256" key="5">
    <source>
        <dbReference type="PROSITE-ProRule" id="PRU10061"/>
    </source>
</evidence>
<organism evidence="8 9">
    <name type="scientific">Abyssalbus ytuae</name>
    <dbReference type="NCBI Taxonomy" id="2926907"/>
    <lineage>
        <taxon>Bacteria</taxon>
        <taxon>Pseudomonadati</taxon>
        <taxon>Bacteroidota</taxon>
        <taxon>Flavobacteriia</taxon>
        <taxon>Flavobacteriales</taxon>
        <taxon>Flavobacteriaceae</taxon>
        <taxon>Abyssalbus</taxon>
    </lineage>
</organism>
<dbReference type="Gene3D" id="3.20.20.80">
    <property type="entry name" value="Glycosidases"/>
    <property type="match status" value="1"/>
</dbReference>
<evidence type="ECO:0000256" key="2">
    <source>
        <dbReference type="ARBA" id="ARBA00023277"/>
    </source>
</evidence>
<comment type="catalytic activity">
    <reaction evidence="6">
        <text>Endohydrolysis of (1-&gt;4)-beta-D-xylosidic linkages in xylans.</text>
        <dbReference type="EC" id="3.2.1.8"/>
    </reaction>
</comment>
<dbReference type="KEGG" id="fbm:MQE35_18000"/>
<dbReference type="InterPro" id="IPR001000">
    <property type="entry name" value="GH10_dom"/>
</dbReference>
<dbReference type="RefSeq" id="WP_255843206.1">
    <property type="nucleotide sequence ID" value="NZ_CP094358.1"/>
</dbReference>
<dbReference type="GO" id="GO:0000272">
    <property type="term" value="P:polysaccharide catabolic process"/>
    <property type="evidence" value="ECO:0007669"/>
    <property type="project" value="UniProtKB-KW"/>
</dbReference>
<evidence type="ECO:0000313" key="8">
    <source>
        <dbReference type="EMBL" id="UOB17619.1"/>
    </source>
</evidence>
<dbReference type="PROSITE" id="PS00591">
    <property type="entry name" value="GH10_1"/>
    <property type="match status" value="1"/>
</dbReference>
<sequence>MKNNRLFFTAALLLLLTGSCKEKPKDQITEDIHPATLQETFKNDFYIGAAINVNQIKETDSLMAGLLKKEFNSITAENMMKSMHIHPAKDSFNFEIPDKFVELGQKNNMYIVGHTLVWHSQLSPWIEKIKDSTEMHHAIQSHINTIVGRYKGKINSWDVVNEALNEDGTLRNSVFLERLGENYLTTAFKLTAEADPDAELYYNDYNMCQPAKRDGAVKLVKKLQENGAKINGVGIQGHWNLNSPSLEEIEKSILAYSQLGVDVAITELDITVLPSPWDLQGADVNQNFEGNPKMNPYPDKLPDSIQDKLAKRYQDIFALFLKHKDKIKRVTFWGVNDAQSWKNDWPIKGRTDFPLLFDRNLKPKEAYKAIISLKEKNKEDSRQ</sequence>
<dbReference type="SMART" id="SM00633">
    <property type="entry name" value="Glyco_10"/>
    <property type="match status" value="1"/>
</dbReference>
<dbReference type="Proteomes" id="UP000831290">
    <property type="component" value="Chromosome"/>
</dbReference>
<comment type="similarity">
    <text evidence="6">Belongs to the glycosyl hydrolase 10 (cellulase F) family.</text>
</comment>
<keyword evidence="3 6" id="KW-0326">Glycosidase</keyword>
<dbReference type="InterPro" id="IPR044846">
    <property type="entry name" value="GH10"/>
</dbReference>
<dbReference type="PRINTS" id="PR00134">
    <property type="entry name" value="GLHYDRLASE10"/>
</dbReference>
<keyword evidence="9" id="KW-1185">Reference proteome</keyword>
<evidence type="ECO:0000256" key="3">
    <source>
        <dbReference type="ARBA" id="ARBA00023295"/>
    </source>
</evidence>
<keyword evidence="4 6" id="KW-0624">Polysaccharide degradation</keyword>
<dbReference type="PANTHER" id="PTHR31490:SF90">
    <property type="entry name" value="ENDO-1,4-BETA-XYLANASE A"/>
    <property type="match status" value="1"/>
</dbReference>
<dbReference type="GO" id="GO:0031176">
    <property type="term" value="F:endo-1,4-beta-xylanase activity"/>
    <property type="evidence" value="ECO:0007669"/>
    <property type="project" value="UniProtKB-EC"/>
</dbReference>
<dbReference type="SUPFAM" id="SSF51445">
    <property type="entry name" value="(Trans)glycosidases"/>
    <property type="match status" value="1"/>
</dbReference>
<dbReference type="PANTHER" id="PTHR31490">
    <property type="entry name" value="GLYCOSYL HYDROLASE"/>
    <property type="match status" value="1"/>
</dbReference>
<evidence type="ECO:0000256" key="1">
    <source>
        <dbReference type="ARBA" id="ARBA00022801"/>
    </source>
</evidence>
<dbReference type="InterPro" id="IPR017853">
    <property type="entry name" value="GH"/>
</dbReference>
<evidence type="ECO:0000256" key="4">
    <source>
        <dbReference type="ARBA" id="ARBA00023326"/>
    </source>
</evidence>
<feature type="domain" description="GH10" evidence="7">
    <location>
        <begin position="31"/>
        <end position="373"/>
    </location>
</feature>
<dbReference type="PROSITE" id="PS51760">
    <property type="entry name" value="GH10_2"/>
    <property type="match status" value="1"/>
</dbReference>
<name>A0A9E7D3A0_9FLAO</name>
<evidence type="ECO:0000259" key="7">
    <source>
        <dbReference type="PROSITE" id="PS51760"/>
    </source>
</evidence>
<proteinExistence type="inferred from homology"/>
<dbReference type="EMBL" id="CP094358">
    <property type="protein sequence ID" value="UOB17619.1"/>
    <property type="molecule type" value="Genomic_DNA"/>
</dbReference>
<dbReference type="EC" id="3.2.1.8" evidence="6"/>
<keyword evidence="1 6" id="KW-0378">Hydrolase</keyword>
<accession>A0A9E7D3A0</accession>